<feature type="compositionally biased region" description="Basic and acidic residues" evidence="1">
    <location>
        <begin position="176"/>
        <end position="199"/>
    </location>
</feature>
<evidence type="ECO:0008006" key="4">
    <source>
        <dbReference type="Google" id="ProtNLM"/>
    </source>
</evidence>
<dbReference type="OrthoDB" id="1920561at2759"/>
<dbReference type="Proteomes" id="UP000652761">
    <property type="component" value="Unassembled WGS sequence"/>
</dbReference>
<evidence type="ECO:0000313" key="3">
    <source>
        <dbReference type="Proteomes" id="UP000652761"/>
    </source>
</evidence>
<feature type="region of interest" description="Disordered" evidence="1">
    <location>
        <begin position="225"/>
        <end position="331"/>
    </location>
</feature>
<gene>
    <name evidence="2" type="ORF">Taro_055428</name>
</gene>
<comment type="caution">
    <text evidence="2">The sequence shown here is derived from an EMBL/GenBank/DDBJ whole genome shotgun (WGS) entry which is preliminary data.</text>
</comment>
<evidence type="ECO:0000313" key="2">
    <source>
        <dbReference type="EMBL" id="MQM22377.1"/>
    </source>
</evidence>
<feature type="compositionally biased region" description="Basic and acidic residues" evidence="1">
    <location>
        <begin position="22"/>
        <end position="44"/>
    </location>
</feature>
<accession>A0A843XU77</accession>
<reference evidence="2" key="1">
    <citation type="submission" date="2017-07" db="EMBL/GenBank/DDBJ databases">
        <title>Taro Niue Genome Assembly and Annotation.</title>
        <authorList>
            <person name="Atibalentja N."/>
            <person name="Keating K."/>
            <person name="Fields C.J."/>
        </authorList>
    </citation>
    <scope>NUCLEOTIDE SEQUENCE</scope>
    <source>
        <strain evidence="2">Niue_2</strain>
        <tissue evidence="2">Leaf</tissue>
    </source>
</reference>
<organism evidence="2 3">
    <name type="scientific">Colocasia esculenta</name>
    <name type="common">Wild taro</name>
    <name type="synonym">Arum esculentum</name>
    <dbReference type="NCBI Taxonomy" id="4460"/>
    <lineage>
        <taxon>Eukaryota</taxon>
        <taxon>Viridiplantae</taxon>
        <taxon>Streptophyta</taxon>
        <taxon>Embryophyta</taxon>
        <taxon>Tracheophyta</taxon>
        <taxon>Spermatophyta</taxon>
        <taxon>Magnoliopsida</taxon>
        <taxon>Liliopsida</taxon>
        <taxon>Araceae</taxon>
        <taxon>Aroideae</taxon>
        <taxon>Colocasieae</taxon>
        <taxon>Colocasia</taxon>
    </lineage>
</organism>
<feature type="compositionally biased region" description="Basic and acidic residues" evidence="1">
    <location>
        <begin position="310"/>
        <end position="324"/>
    </location>
</feature>
<keyword evidence="3" id="KW-1185">Reference proteome</keyword>
<feature type="region of interest" description="Disordered" evidence="1">
    <location>
        <begin position="146"/>
        <end position="199"/>
    </location>
</feature>
<feature type="compositionally biased region" description="Low complexity" evidence="1">
    <location>
        <begin position="232"/>
        <end position="241"/>
    </location>
</feature>
<sequence length="366" mass="42383">MSGREDRDSRGKRLHSTPNVDRSPKRSTDDRPPSERTYSDRDDLNIMNKRRQTKWDQKHPMKLEDTLTLEASSAPEKAKADSVNKEDEKKADASSASTKPFSNQTDVPRSRSYFQTITPVEFLSCWRSVYKTIFFRDEAGFLFGPVRSEPRGWRNGTHREERLNDKAKENPLTSDLQERQESRRKDERHTRYDDKNSWGHDRYHESEVAMRTLRKRPAFRENKLLAKEPEDAPSSAEAAAEPTHEERLISSSARRDERGYLRAQGNPGRTFAGAENIDGSRDGPSWRGEKYGSGYRPRQRFVPDGRGGARGRDRYEGRNWDRNQSRFAAGKQVERWKHDLFDEANRSPTPKNEDDQIAKIEALLAL</sequence>
<name>A0A843XU77_COLES</name>
<dbReference type="PANTHER" id="PTHR36364:SF1">
    <property type="entry name" value="OS03G0203000 PROTEIN"/>
    <property type="match status" value="1"/>
</dbReference>
<protein>
    <recommendedName>
        <fullName evidence="4">Btz domain-containing protein</fullName>
    </recommendedName>
</protein>
<dbReference type="AlphaFoldDB" id="A0A843XU77"/>
<feature type="compositionally biased region" description="Basic and acidic residues" evidence="1">
    <location>
        <begin position="76"/>
        <end position="92"/>
    </location>
</feature>
<dbReference type="PANTHER" id="PTHR36364">
    <property type="entry name" value="OS03G0203000 PROTEIN"/>
    <property type="match status" value="1"/>
</dbReference>
<feature type="compositionally biased region" description="Basic and acidic residues" evidence="1">
    <location>
        <begin position="242"/>
        <end position="260"/>
    </location>
</feature>
<feature type="compositionally biased region" description="Basic and acidic residues" evidence="1">
    <location>
        <begin position="148"/>
        <end position="169"/>
    </location>
</feature>
<feature type="region of interest" description="Disordered" evidence="1">
    <location>
        <begin position="1"/>
        <end position="107"/>
    </location>
</feature>
<dbReference type="EMBL" id="NMUH01012794">
    <property type="protein sequence ID" value="MQM22377.1"/>
    <property type="molecule type" value="Genomic_DNA"/>
</dbReference>
<feature type="compositionally biased region" description="Polar residues" evidence="1">
    <location>
        <begin position="94"/>
        <end position="107"/>
    </location>
</feature>
<feature type="compositionally biased region" description="Basic and acidic residues" evidence="1">
    <location>
        <begin position="1"/>
        <end position="11"/>
    </location>
</feature>
<proteinExistence type="predicted"/>
<evidence type="ECO:0000256" key="1">
    <source>
        <dbReference type="SAM" id="MobiDB-lite"/>
    </source>
</evidence>
<feature type="compositionally biased region" description="Basic and acidic residues" evidence="1">
    <location>
        <begin position="53"/>
        <end position="65"/>
    </location>
</feature>